<sequence length="174" mass="18830">MVMESLRPGSAGDVPPFLPFQDRYDLEGLTAIMEGYPLARTFDVAWDLSFAASALQEAADDELAGRVFVATAVAWYVEAEGDDADAQELVDELANAFERALGLLDDGPCPHIAHPDLPSDTTEALWVGMHLASARGRAAYERWPEPWAPPLDTALCPAFVAATARDSLTRLRNG</sequence>
<keyword evidence="2" id="KW-1185">Reference proteome</keyword>
<name>A0ABU8U040_9ACTN</name>
<evidence type="ECO:0000313" key="2">
    <source>
        <dbReference type="Proteomes" id="UP001382904"/>
    </source>
</evidence>
<dbReference type="Proteomes" id="UP001382904">
    <property type="component" value="Unassembled WGS sequence"/>
</dbReference>
<evidence type="ECO:0000313" key="1">
    <source>
        <dbReference type="EMBL" id="MEJ8640719.1"/>
    </source>
</evidence>
<gene>
    <name evidence="1" type="ORF">WKI68_03200</name>
</gene>
<proteinExistence type="predicted"/>
<organism evidence="1 2">
    <name type="scientific">Streptomyces caledonius</name>
    <dbReference type="NCBI Taxonomy" id="3134107"/>
    <lineage>
        <taxon>Bacteria</taxon>
        <taxon>Bacillati</taxon>
        <taxon>Actinomycetota</taxon>
        <taxon>Actinomycetes</taxon>
        <taxon>Kitasatosporales</taxon>
        <taxon>Streptomycetaceae</taxon>
        <taxon>Streptomyces</taxon>
    </lineage>
</organism>
<comment type="caution">
    <text evidence="1">The sequence shown here is derived from an EMBL/GenBank/DDBJ whole genome shotgun (WGS) entry which is preliminary data.</text>
</comment>
<protein>
    <submittedName>
        <fullName evidence="1">Uncharacterized protein</fullName>
    </submittedName>
</protein>
<accession>A0ABU8U040</accession>
<dbReference type="EMBL" id="JBBKAM010000002">
    <property type="protein sequence ID" value="MEJ8640719.1"/>
    <property type="molecule type" value="Genomic_DNA"/>
</dbReference>
<reference evidence="1 2" key="1">
    <citation type="submission" date="2024-03" db="EMBL/GenBank/DDBJ databases">
        <title>Novel Streptomyces species of biotechnological and ecological value are a feature of Machair soil.</title>
        <authorList>
            <person name="Prole J.R."/>
            <person name="Goodfellow M."/>
            <person name="Allenby N."/>
            <person name="Ward A.C."/>
        </authorList>
    </citation>
    <scope>NUCLEOTIDE SEQUENCE [LARGE SCALE GENOMIC DNA]</scope>
    <source>
        <strain evidence="1 2">MS1.HAVA.3</strain>
    </source>
</reference>